<dbReference type="AlphaFoldDB" id="A0A1X0R843"/>
<accession>A0A1X0R843</accession>
<organism evidence="1">
    <name type="scientific">Rhizopus microsporus var. microsporus</name>
    <dbReference type="NCBI Taxonomy" id="86635"/>
    <lineage>
        <taxon>Eukaryota</taxon>
        <taxon>Fungi</taxon>
        <taxon>Fungi incertae sedis</taxon>
        <taxon>Mucoromycota</taxon>
        <taxon>Mucoromycotina</taxon>
        <taxon>Mucoromycetes</taxon>
        <taxon>Mucorales</taxon>
        <taxon>Mucorineae</taxon>
        <taxon>Rhizopodaceae</taxon>
        <taxon>Rhizopus</taxon>
    </lineage>
</organism>
<dbReference type="VEuPathDB" id="FungiDB:BCV72DRAFT_334683"/>
<evidence type="ECO:0000313" key="1">
    <source>
        <dbReference type="EMBL" id="ORE08121.1"/>
    </source>
</evidence>
<gene>
    <name evidence="1" type="ORF">BCV72DRAFT_334683</name>
</gene>
<proteinExistence type="predicted"/>
<sequence>MSENILLKDEVNWSSLNLADDRKEVSWPVVLDMKEFIVNHYDGKGLIRERGDWKRRLKAVATNMGFKTILMSRFERIKSFNIKLLKSVPEELQSYLNLYDKEWQNGLDLYEFADNMKHHPIKKFEKNWIKESMIGVFELFLYHQSLVLNDYSESNLLHQLWRLIYKINF</sequence>
<dbReference type="Proteomes" id="UP000242414">
    <property type="component" value="Unassembled WGS sequence"/>
</dbReference>
<name>A0A1X0R843_RHIZD</name>
<dbReference type="EMBL" id="KV921893">
    <property type="protein sequence ID" value="ORE08121.1"/>
    <property type="molecule type" value="Genomic_DNA"/>
</dbReference>
<dbReference type="OrthoDB" id="2288255at2759"/>
<protein>
    <submittedName>
        <fullName evidence="1">Uncharacterized protein</fullName>
    </submittedName>
</protein>
<reference evidence="1" key="1">
    <citation type="journal article" date="2016" name="Proc. Natl. Acad. Sci. U.S.A.">
        <title>Lipid metabolic changes in an early divergent fungus govern the establishment of a mutualistic symbiosis with endobacteria.</title>
        <authorList>
            <person name="Lastovetsky O.A."/>
            <person name="Gaspar M.L."/>
            <person name="Mondo S.J."/>
            <person name="LaButti K.M."/>
            <person name="Sandor L."/>
            <person name="Grigoriev I.V."/>
            <person name="Henry S.A."/>
            <person name="Pawlowska T.E."/>
        </authorList>
    </citation>
    <scope>NUCLEOTIDE SEQUENCE [LARGE SCALE GENOMIC DNA]</scope>
    <source>
        <strain evidence="1">ATCC 52814</strain>
    </source>
</reference>